<organism evidence="4 5">
    <name type="scientific">Hondaea fermentalgiana</name>
    <dbReference type="NCBI Taxonomy" id="2315210"/>
    <lineage>
        <taxon>Eukaryota</taxon>
        <taxon>Sar</taxon>
        <taxon>Stramenopiles</taxon>
        <taxon>Bigyra</taxon>
        <taxon>Labyrinthulomycetes</taxon>
        <taxon>Thraustochytrida</taxon>
        <taxon>Thraustochytriidae</taxon>
        <taxon>Hondaea</taxon>
    </lineage>
</organism>
<dbReference type="InParanoid" id="A0A2R5GTC1"/>
<keyword evidence="1" id="KW-0677">Repeat</keyword>
<name>A0A2R5GTC1_9STRA</name>
<dbReference type="InterPro" id="IPR019734">
    <property type="entry name" value="TPR_rpt"/>
</dbReference>
<dbReference type="Proteomes" id="UP000241890">
    <property type="component" value="Unassembled WGS sequence"/>
</dbReference>
<evidence type="ECO:0000256" key="3">
    <source>
        <dbReference type="SAM" id="MobiDB-lite"/>
    </source>
</evidence>
<evidence type="ECO:0000256" key="1">
    <source>
        <dbReference type="ARBA" id="ARBA00022737"/>
    </source>
</evidence>
<keyword evidence="4" id="KW-0413">Isomerase</keyword>
<dbReference type="EMBL" id="BEYU01000109">
    <property type="protein sequence ID" value="GBG31903.1"/>
    <property type="molecule type" value="Genomic_DNA"/>
</dbReference>
<accession>A0A2R5GTC1</accession>
<dbReference type="AlphaFoldDB" id="A0A2R5GTC1"/>
<gene>
    <name evidence="4" type="ORF">FCC1311_081282</name>
</gene>
<dbReference type="Gene3D" id="1.25.40.10">
    <property type="entry name" value="Tetratricopeptide repeat domain"/>
    <property type="match status" value="1"/>
</dbReference>
<reference evidence="4 5" key="1">
    <citation type="submission" date="2017-12" db="EMBL/GenBank/DDBJ databases">
        <title>Sequencing, de novo assembly and annotation of complete genome of a new Thraustochytrid species, strain FCC1311.</title>
        <authorList>
            <person name="Sedici K."/>
            <person name="Godart F."/>
            <person name="Aiese Cigliano R."/>
            <person name="Sanseverino W."/>
            <person name="Barakat M."/>
            <person name="Ortet P."/>
            <person name="Marechal E."/>
            <person name="Cagnac O."/>
            <person name="Amato A."/>
        </authorList>
    </citation>
    <scope>NUCLEOTIDE SEQUENCE [LARGE SCALE GENOMIC DNA]</scope>
</reference>
<dbReference type="PANTHER" id="PTHR11242:SF0">
    <property type="entry name" value="TPR_REGION DOMAIN-CONTAINING PROTEIN"/>
    <property type="match status" value="1"/>
</dbReference>
<evidence type="ECO:0000256" key="2">
    <source>
        <dbReference type="ARBA" id="ARBA00022803"/>
    </source>
</evidence>
<dbReference type="InterPro" id="IPR039663">
    <property type="entry name" value="AIP/AIPL1/TTC9"/>
</dbReference>
<proteinExistence type="predicted"/>
<dbReference type="SMART" id="SM00028">
    <property type="entry name" value="TPR"/>
    <property type="match status" value="2"/>
</dbReference>
<evidence type="ECO:0000313" key="5">
    <source>
        <dbReference type="Proteomes" id="UP000241890"/>
    </source>
</evidence>
<dbReference type="InterPro" id="IPR011990">
    <property type="entry name" value="TPR-like_helical_dom_sf"/>
</dbReference>
<comment type="caution">
    <text evidence="4">The sequence shown here is derived from an EMBL/GenBank/DDBJ whole genome shotgun (WGS) entry which is preliminary data.</text>
</comment>
<dbReference type="OrthoDB" id="629492at2759"/>
<keyword evidence="2" id="KW-0802">TPR repeat</keyword>
<feature type="region of interest" description="Disordered" evidence="3">
    <location>
        <begin position="1"/>
        <end position="33"/>
    </location>
</feature>
<dbReference type="GO" id="GO:0016853">
    <property type="term" value="F:isomerase activity"/>
    <property type="evidence" value="ECO:0007669"/>
    <property type="project" value="UniProtKB-KW"/>
</dbReference>
<protein>
    <submittedName>
        <fullName evidence="4">Peptidyl-prolyl cis-trans isomerase FKBP5</fullName>
    </submittedName>
</protein>
<evidence type="ECO:0000313" key="4">
    <source>
        <dbReference type="EMBL" id="GBG31903.1"/>
    </source>
</evidence>
<keyword evidence="5" id="KW-1185">Reference proteome</keyword>
<dbReference type="PANTHER" id="PTHR11242">
    <property type="entry name" value="ARYL HYDROCARBON RECEPTOR INTERACTING PROTEIN RELATED"/>
    <property type="match status" value="1"/>
</dbReference>
<sequence length="305" mass="33957">MKTEEYRDAAAFAPETNTNERRTEEGDGASAGNQDGVLSASFLVKTLNTHLAAAGGGSVELKRCNRETGEILEDENEAEMLSQADFQMRAGQLARMLQVLSADEKLEWAVARKEEGNKHFAAMETDRAIQRYLDATVGLDFGNTPEQAGRARELVQLPVLTNLAACYWRKEEWNKVVCFCDQALQVDADYAKALVRRGWAHVELGNLRNAKRDLVRANVISPGCAKAALHRLREASAAEAKAREQRRALAERMLRESPRCASSKIEIPTGPHGLALRRDMGFCEIVAAKLRRFLSFRIDPPVKFE</sequence>
<dbReference type="SUPFAM" id="SSF48452">
    <property type="entry name" value="TPR-like"/>
    <property type="match status" value="1"/>
</dbReference>